<dbReference type="Pfam" id="PF00400">
    <property type="entry name" value="WD40"/>
    <property type="match status" value="2"/>
</dbReference>
<dbReference type="PROSITE" id="PS50294">
    <property type="entry name" value="WD_REPEATS_REGION"/>
    <property type="match status" value="1"/>
</dbReference>
<dbReference type="PANTHER" id="PTHR19923:SF0">
    <property type="entry name" value="PLEIOTROPIC REGULATOR 1"/>
    <property type="match status" value="1"/>
</dbReference>
<dbReference type="Gene3D" id="2.130.10.10">
    <property type="entry name" value="YVTN repeat-like/Quinoprotein amine dehydrogenase"/>
    <property type="match status" value="1"/>
</dbReference>
<dbReference type="AlphaFoldDB" id="A0AAF3FCR3"/>
<dbReference type="InterPro" id="IPR001680">
    <property type="entry name" value="WD40_rpt"/>
</dbReference>
<dbReference type="WBParaSite" id="MBELARI_LOCUS4732">
    <property type="protein sequence ID" value="MBELARI_LOCUS4732"/>
    <property type="gene ID" value="MBELARI_LOCUS4732"/>
</dbReference>
<keyword evidence="2" id="KW-0853">WD repeat</keyword>
<proteinExistence type="inferred from homology"/>
<dbReference type="GO" id="GO:0071013">
    <property type="term" value="C:catalytic step 2 spliceosome"/>
    <property type="evidence" value="ECO:0007669"/>
    <property type="project" value="TreeGrafter"/>
</dbReference>
<dbReference type="SMART" id="SM00320">
    <property type="entry name" value="WD40"/>
    <property type="match status" value="3"/>
</dbReference>
<protein>
    <submittedName>
        <fullName evidence="4">Uncharacterized protein</fullName>
    </submittedName>
</protein>
<feature type="repeat" description="WD" evidence="2">
    <location>
        <begin position="57"/>
        <end position="97"/>
    </location>
</feature>
<dbReference type="GO" id="GO:0000974">
    <property type="term" value="C:Prp19 complex"/>
    <property type="evidence" value="ECO:0007669"/>
    <property type="project" value="TreeGrafter"/>
</dbReference>
<dbReference type="InterPro" id="IPR036322">
    <property type="entry name" value="WD40_repeat_dom_sf"/>
</dbReference>
<keyword evidence="3" id="KW-1185">Reference proteome</keyword>
<sequence>MFVWRQLRRGHNDKGRGFAVKSVRSLVIHPTLNMFASASPDNIKQWKSKDGEFLQNLSGHNAIVNSMAVNEQGVLVSGADNGSICLWDWRSGFCFQREQTKAQSGSIDSEAGIYAMTFDRTGTRLITAEADKTIKMFKEDDEATEESHPIVWRPEIIKRKAY</sequence>
<dbReference type="GO" id="GO:0071011">
    <property type="term" value="C:precatalytic spliceosome"/>
    <property type="evidence" value="ECO:0007669"/>
    <property type="project" value="TreeGrafter"/>
</dbReference>
<dbReference type="Proteomes" id="UP000887575">
    <property type="component" value="Unassembled WGS sequence"/>
</dbReference>
<dbReference type="PROSITE" id="PS50082">
    <property type="entry name" value="WD_REPEATS_2"/>
    <property type="match status" value="1"/>
</dbReference>
<evidence type="ECO:0000313" key="3">
    <source>
        <dbReference type="Proteomes" id="UP000887575"/>
    </source>
</evidence>
<evidence type="ECO:0000256" key="2">
    <source>
        <dbReference type="PROSITE-ProRule" id="PRU00221"/>
    </source>
</evidence>
<dbReference type="SUPFAM" id="SSF50978">
    <property type="entry name" value="WD40 repeat-like"/>
    <property type="match status" value="1"/>
</dbReference>
<dbReference type="PANTHER" id="PTHR19923">
    <property type="entry name" value="WD40 REPEAT PROTEINPRL1/PRL2-RELATED"/>
    <property type="match status" value="1"/>
</dbReference>
<evidence type="ECO:0000256" key="1">
    <source>
        <dbReference type="ARBA" id="ARBA00025726"/>
    </source>
</evidence>
<accession>A0AAF3FCR3</accession>
<comment type="similarity">
    <text evidence="1">Belongs to the WD repeat PRL1/PRL2 family.</text>
</comment>
<dbReference type="GO" id="GO:0000398">
    <property type="term" value="P:mRNA splicing, via spliceosome"/>
    <property type="evidence" value="ECO:0007669"/>
    <property type="project" value="InterPro"/>
</dbReference>
<dbReference type="InterPro" id="IPR015943">
    <property type="entry name" value="WD40/YVTN_repeat-like_dom_sf"/>
</dbReference>
<evidence type="ECO:0000313" key="4">
    <source>
        <dbReference type="WBParaSite" id="MBELARI_LOCUS4732"/>
    </source>
</evidence>
<reference evidence="4" key="1">
    <citation type="submission" date="2024-02" db="UniProtKB">
        <authorList>
            <consortium name="WormBaseParasite"/>
        </authorList>
    </citation>
    <scope>IDENTIFICATION</scope>
</reference>
<name>A0AAF3FCR3_9BILA</name>
<dbReference type="InterPro" id="IPR045241">
    <property type="entry name" value="Prp46/PLRG1-like"/>
</dbReference>
<organism evidence="3 4">
    <name type="scientific">Mesorhabditis belari</name>
    <dbReference type="NCBI Taxonomy" id="2138241"/>
    <lineage>
        <taxon>Eukaryota</taxon>
        <taxon>Metazoa</taxon>
        <taxon>Ecdysozoa</taxon>
        <taxon>Nematoda</taxon>
        <taxon>Chromadorea</taxon>
        <taxon>Rhabditida</taxon>
        <taxon>Rhabditina</taxon>
        <taxon>Rhabditomorpha</taxon>
        <taxon>Rhabditoidea</taxon>
        <taxon>Rhabditidae</taxon>
        <taxon>Mesorhabditinae</taxon>
        <taxon>Mesorhabditis</taxon>
    </lineage>
</organism>